<comment type="caution">
    <text evidence="1">The sequence shown here is derived from an EMBL/GenBank/DDBJ whole genome shotgun (WGS) entry which is preliminary data.</text>
</comment>
<evidence type="ECO:0000313" key="1">
    <source>
        <dbReference type="EMBL" id="GAG26484.1"/>
    </source>
</evidence>
<organism evidence="1">
    <name type="scientific">marine sediment metagenome</name>
    <dbReference type="NCBI Taxonomy" id="412755"/>
    <lineage>
        <taxon>unclassified sequences</taxon>
        <taxon>metagenomes</taxon>
        <taxon>ecological metagenomes</taxon>
    </lineage>
</organism>
<reference evidence="1" key="1">
    <citation type="journal article" date="2014" name="Front. Microbiol.">
        <title>High frequency of phylogenetically diverse reductive dehalogenase-homologous genes in deep subseafloor sedimentary metagenomes.</title>
        <authorList>
            <person name="Kawai M."/>
            <person name="Futagami T."/>
            <person name="Toyoda A."/>
            <person name="Takaki Y."/>
            <person name="Nishi S."/>
            <person name="Hori S."/>
            <person name="Arai W."/>
            <person name="Tsubouchi T."/>
            <person name="Morono Y."/>
            <person name="Uchiyama I."/>
            <person name="Ito T."/>
            <person name="Fujiyama A."/>
            <person name="Inagaki F."/>
            <person name="Takami H."/>
        </authorList>
    </citation>
    <scope>NUCLEOTIDE SEQUENCE</scope>
    <source>
        <strain evidence="1">Expedition CK06-06</strain>
    </source>
</reference>
<protein>
    <submittedName>
        <fullName evidence="1">Uncharacterized protein</fullName>
    </submittedName>
</protein>
<dbReference type="EMBL" id="BARS01030869">
    <property type="protein sequence ID" value="GAG26484.1"/>
    <property type="molecule type" value="Genomic_DNA"/>
</dbReference>
<proteinExistence type="predicted"/>
<sequence length="46" mass="5028">MKLAADAGIVHNREKPIREFPWFQGGEPDAGDISVFQDGAEQASKI</sequence>
<name>X0W6H4_9ZZZZ</name>
<gene>
    <name evidence="1" type="ORF">S01H1_48089</name>
</gene>
<accession>X0W6H4</accession>
<dbReference type="AlphaFoldDB" id="X0W6H4"/>